<dbReference type="AlphaFoldDB" id="A0A383A4I1"/>
<keyword evidence="1" id="KW-1133">Transmembrane helix</keyword>
<evidence type="ECO:0000259" key="2">
    <source>
        <dbReference type="Pfam" id="PF09990"/>
    </source>
</evidence>
<feature type="transmembrane region" description="Helical" evidence="1">
    <location>
        <begin position="85"/>
        <end position="102"/>
    </location>
</feature>
<evidence type="ECO:0000313" key="3">
    <source>
        <dbReference type="EMBL" id="SVE02115.1"/>
    </source>
</evidence>
<evidence type="ECO:0000256" key="1">
    <source>
        <dbReference type="SAM" id="Phobius"/>
    </source>
</evidence>
<feature type="transmembrane region" description="Helical" evidence="1">
    <location>
        <begin position="114"/>
        <end position="137"/>
    </location>
</feature>
<feature type="transmembrane region" description="Helical" evidence="1">
    <location>
        <begin position="6"/>
        <end position="25"/>
    </location>
</feature>
<gene>
    <name evidence="3" type="ORF">METZ01_LOCUS454969</name>
</gene>
<keyword evidence="1" id="KW-0812">Transmembrane</keyword>
<feature type="transmembrane region" description="Helical" evidence="1">
    <location>
        <begin position="32"/>
        <end position="52"/>
    </location>
</feature>
<name>A0A383A4I1_9ZZZZ</name>
<protein>
    <recommendedName>
        <fullName evidence="2">DUF2231 domain-containing protein</fullName>
    </recommendedName>
</protein>
<sequence>MNILHPYIVHFPIALICIAFFLHTVQIWRPYWMCRVIGIWLLGLSIPFTFLAKFSGNKAALSAGEKGFPTETIQQLKLHERFADIFTWSSLVLFILWIYFFFRKMENKQIDYLAFAFLGLLSVMALTIGYLGTQLVYVHGVGTP</sequence>
<dbReference type="InterPro" id="IPR019251">
    <property type="entry name" value="DUF2231_TM"/>
</dbReference>
<organism evidence="3">
    <name type="scientific">marine metagenome</name>
    <dbReference type="NCBI Taxonomy" id="408172"/>
    <lineage>
        <taxon>unclassified sequences</taxon>
        <taxon>metagenomes</taxon>
        <taxon>ecological metagenomes</taxon>
    </lineage>
</organism>
<accession>A0A383A4I1</accession>
<feature type="domain" description="DUF2231" evidence="2">
    <location>
        <begin position="4"/>
        <end position="143"/>
    </location>
</feature>
<dbReference type="EMBL" id="UINC01188746">
    <property type="protein sequence ID" value="SVE02115.1"/>
    <property type="molecule type" value="Genomic_DNA"/>
</dbReference>
<keyword evidence="1" id="KW-0472">Membrane</keyword>
<reference evidence="3" key="1">
    <citation type="submission" date="2018-05" db="EMBL/GenBank/DDBJ databases">
        <authorList>
            <person name="Lanie J.A."/>
            <person name="Ng W.-L."/>
            <person name="Kazmierczak K.M."/>
            <person name="Andrzejewski T.M."/>
            <person name="Davidsen T.M."/>
            <person name="Wayne K.J."/>
            <person name="Tettelin H."/>
            <person name="Glass J.I."/>
            <person name="Rusch D."/>
            <person name="Podicherti R."/>
            <person name="Tsui H.-C.T."/>
            <person name="Winkler M.E."/>
        </authorList>
    </citation>
    <scope>NUCLEOTIDE SEQUENCE</scope>
</reference>
<dbReference type="Pfam" id="PF09990">
    <property type="entry name" value="DUF2231"/>
    <property type="match status" value="1"/>
</dbReference>
<proteinExistence type="predicted"/>